<comment type="caution">
    <text evidence="1">The sequence shown here is derived from an EMBL/GenBank/DDBJ whole genome shotgun (WGS) entry which is preliminary data.</text>
</comment>
<organism evidence="1 2">
    <name type="scientific">Ginsengibacter hankyongi</name>
    <dbReference type="NCBI Taxonomy" id="2607284"/>
    <lineage>
        <taxon>Bacteria</taxon>
        <taxon>Pseudomonadati</taxon>
        <taxon>Bacteroidota</taxon>
        <taxon>Chitinophagia</taxon>
        <taxon>Chitinophagales</taxon>
        <taxon>Chitinophagaceae</taxon>
        <taxon>Ginsengibacter</taxon>
    </lineage>
</organism>
<protein>
    <submittedName>
        <fullName evidence="1">Uncharacterized protein</fullName>
    </submittedName>
</protein>
<dbReference type="EMBL" id="VYQF01000005">
    <property type="protein sequence ID" value="KAA9037593.1"/>
    <property type="molecule type" value="Genomic_DNA"/>
</dbReference>
<proteinExistence type="predicted"/>
<dbReference type="AlphaFoldDB" id="A0A5J5IE86"/>
<sequence length="122" mass="14320">MGVIVGIIFHFIGGFASRSFYMPYKKVMDWSGERSWFNSRLFSSSFINTGVCSHYYNTQPTRCKVSFTPILNPYFTFKNYHAIISRPIVLLLPDFTKNRKFKRTYLLKICTIIYGANERTMN</sequence>
<name>A0A5J5IE86_9BACT</name>
<evidence type="ECO:0000313" key="1">
    <source>
        <dbReference type="EMBL" id="KAA9037593.1"/>
    </source>
</evidence>
<accession>A0A5J5IE86</accession>
<keyword evidence="2" id="KW-1185">Reference proteome</keyword>
<gene>
    <name evidence="1" type="ORF">FW778_15985</name>
</gene>
<evidence type="ECO:0000313" key="2">
    <source>
        <dbReference type="Proteomes" id="UP000326903"/>
    </source>
</evidence>
<reference evidence="1 2" key="1">
    <citation type="submission" date="2019-09" db="EMBL/GenBank/DDBJ databases">
        <title>Draft genome sequence of Ginsengibacter sp. BR5-29.</title>
        <authorList>
            <person name="Im W.-T."/>
        </authorList>
    </citation>
    <scope>NUCLEOTIDE SEQUENCE [LARGE SCALE GENOMIC DNA]</scope>
    <source>
        <strain evidence="1 2">BR5-29</strain>
    </source>
</reference>
<dbReference type="Proteomes" id="UP000326903">
    <property type="component" value="Unassembled WGS sequence"/>
</dbReference>